<feature type="region of interest" description="Disordered" evidence="1">
    <location>
        <begin position="1"/>
        <end position="24"/>
    </location>
</feature>
<sequence>MSHPLSSSGQWKAFDKEPKDQPSMEDAVFKPMAEIFKRVVGVVIASSRSNPTVYAARPDPHMLVKDRPGRVNTYWADVVLLDEYKQKDEIEELDNASTLCKL</sequence>
<protein>
    <submittedName>
        <fullName evidence="2">Uncharacterized protein</fullName>
    </submittedName>
</protein>
<dbReference type="OrthoDB" id="3260094at2759"/>
<evidence type="ECO:0000256" key="1">
    <source>
        <dbReference type="SAM" id="MobiDB-lite"/>
    </source>
</evidence>
<dbReference type="Proteomes" id="UP000886523">
    <property type="component" value="Unassembled WGS sequence"/>
</dbReference>
<evidence type="ECO:0000313" key="3">
    <source>
        <dbReference type="Proteomes" id="UP000886523"/>
    </source>
</evidence>
<dbReference type="AlphaFoldDB" id="A0A9P6DVK2"/>
<comment type="caution">
    <text evidence="2">The sequence shown here is derived from an EMBL/GenBank/DDBJ whole genome shotgun (WGS) entry which is preliminary data.</text>
</comment>
<proteinExistence type="predicted"/>
<organism evidence="2 3">
    <name type="scientific">Hydnum rufescens UP504</name>
    <dbReference type="NCBI Taxonomy" id="1448309"/>
    <lineage>
        <taxon>Eukaryota</taxon>
        <taxon>Fungi</taxon>
        <taxon>Dikarya</taxon>
        <taxon>Basidiomycota</taxon>
        <taxon>Agaricomycotina</taxon>
        <taxon>Agaricomycetes</taxon>
        <taxon>Cantharellales</taxon>
        <taxon>Hydnaceae</taxon>
        <taxon>Hydnum</taxon>
    </lineage>
</organism>
<feature type="compositionally biased region" description="Basic and acidic residues" evidence="1">
    <location>
        <begin position="13"/>
        <end position="22"/>
    </location>
</feature>
<evidence type="ECO:0000313" key="2">
    <source>
        <dbReference type="EMBL" id="KAF9515422.1"/>
    </source>
</evidence>
<accession>A0A9P6DVK2</accession>
<name>A0A9P6DVK2_9AGAM</name>
<reference evidence="2" key="1">
    <citation type="journal article" date="2020" name="Nat. Commun.">
        <title>Large-scale genome sequencing of mycorrhizal fungi provides insights into the early evolution of symbiotic traits.</title>
        <authorList>
            <person name="Miyauchi S."/>
            <person name="Kiss E."/>
            <person name="Kuo A."/>
            <person name="Drula E."/>
            <person name="Kohler A."/>
            <person name="Sanchez-Garcia M."/>
            <person name="Morin E."/>
            <person name="Andreopoulos B."/>
            <person name="Barry K.W."/>
            <person name="Bonito G."/>
            <person name="Buee M."/>
            <person name="Carver A."/>
            <person name="Chen C."/>
            <person name="Cichocki N."/>
            <person name="Clum A."/>
            <person name="Culley D."/>
            <person name="Crous P.W."/>
            <person name="Fauchery L."/>
            <person name="Girlanda M."/>
            <person name="Hayes R.D."/>
            <person name="Keri Z."/>
            <person name="LaButti K."/>
            <person name="Lipzen A."/>
            <person name="Lombard V."/>
            <person name="Magnuson J."/>
            <person name="Maillard F."/>
            <person name="Murat C."/>
            <person name="Nolan M."/>
            <person name="Ohm R.A."/>
            <person name="Pangilinan J."/>
            <person name="Pereira M.F."/>
            <person name="Perotto S."/>
            <person name="Peter M."/>
            <person name="Pfister S."/>
            <person name="Riley R."/>
            <person name="Sitrit Y."/>
            <person name="Stielow J.B."/>
            <person name="Szollosi G."/>
            <person name="Zifcakova L."/>
            <person name="Stursova M."/>
            <person name="Spatafora J.W."/>
            <person name="Tedersoo L."/>
            <person name="Vaario L.M."/>
            <person name="Yamada A."/>
            <person name="Yan M."/>
            <person name="Wang P."/>
            <person name="Xu J."/>
            <person name="Bruns T."/>
            <person name="Baldrian P."/>
            <person name="Vilgalys R."/>
            <person name="Dunand C."/>
            <person name="Henrissat B."/>
            <person name="Grigoriev I.V."/>
            <person name="Hibbett D."/>
            <person name="Nagy L.G."/>
            <person name="Martin F.M."/>
        </authorList>
    </citation>
    <scope>NUCLEOTIDE SEQUENCE</scope>
    <source>
        <strain evidence="2">UP504</strain>
    </source>
</reference>
<feature type="compositionally biased region" description="Polar residues" evidence="1">
    <location>
        <begin position="1"/>
        <end position="10"/>
    </location>
</feature>
<keyword evidence="3" id="KW-1185">Reference proteome</keyword>
<gene>
    <name evidence="2" type="ORF">BS47DRAFT_1391598</name>
</gene>
<dbReference type="EMBL" id="MU128950">
    <property type="protein sequence ID" value="KAF9515422.1"/>
    <property type="molecule type" value="Genomic_DNA"/>
</dbReference>